<dbReference type="SUPFAM" id="SSF54631">
    <property type="entry name" value="CBS-domain pair"/>
    <property type="match status" value="1"/>
</dbReference>
<evidence type="ECO:0000256" key="1">
    <source>
        <dbReference type="ARBA" id="ARBA00004448"/>
    </source>
</evidence>
<comment type="catalytic activity">
    <reaction evidence="14">
        <text>Ca(2+)(in) = Ca(2+)(out)</text>
        <dbReference type="Rhea" id="RHEA:29671"/>
        <dbReference type="ChEBI" id="CHEBI:29108"/>
    </reaction>
</comment>
<keyword evidence="8" id="KW-0106">Calcium</keyword>
<protein>
    <recommendedName>
        <fullName evidence="22">Calcium uniporter protein</fullName>
    </recommendedName>
</protein>
<feature type="domain" description="TLC" evidence="18">
    <location>
        <begin position="279"/>
        <end position="463"/>
    </location>
</feature>
<keyword evidence="11" id="KW-0496">Mitochondrion</keyword>
<name>A0A498KE48_MALDO</name>
<dbReference type="GO" id="GO:0051560">
    <property type="term" value="P:mitochondrial calcium ion homeostasis"/>
    <property type="evidence" value="ECO:0007669"/>
    <property type="project" value="InterPro"/>
</dbReference>
<dbReference type="STRING" id="3750.A0A498KE48"/>
<reference evidence="20 21" key="1">
    <citation type="submission" date="2018-10" db="EMBL/GenBank/DDBJ databases">
        <title>A high-quality apple genome assembly.</title>
        <authorList>
            <person name="Hu J."/>
        </authorList>
    </citation>
    <scope>NUCLEOTIDE SEQUENCE [LARGE SCALE GENOMIC DNA]</scope>
    <source>
        <strain evidence="21">cv. HFTH1</strain>
        <tissue evidence="20">Young leaf</tissue>
    </source>
</reference>
<dbReference type="InterPro" id="IPR046342">
    <property type="entry name" value="CBS_dom_sf"/>
</dbReference>
<feature type="transmembrane region" description="Helical" evidence="17">
    <location>
        <begin position="412"/>
        <end position="432"/>
    </location>
</feature>
<dbReference type="SMART" id="SM00116">
    <property type="entry name" value="CBS"/>
    <property type="match status" value="2"/>
</dbReference>
<evidence type="ECO:0000256" key="17">
    <source>
        <dbReference type="SAM" id="Phobius"/>
    </source>
</evidence>
<dbReference type="Proteomes" id="UP000290289">
    <property type="component" value="Chromosome 3"/>
</dbReference>
<dbReference type="CDD" id="cd04623">
    <property type="entry name" value="CBS_pair_bac_euk"/>
    <property type="match status" value="1"/>
</dbReference>
<evidence type="ECO:0000256" key="12">
    <source>
        <dbReference type="ARBA" id="ARBA00023136"/>
    </source>
</evidence>
<keyword evidence="4" id="KW-0109">Calcium transport</keyword>
<dbReference type="Gene3D" id="3.10.580.10">
    <property type="entry name" value="CBS-domain"/>
    <property type="match status" value="1"/>
</dbReference>
<dbReference type="EMBL" id="RDQH01000329">
    <property type="protein sequence ID" value="RXI04035.1"/>
    <property type="molecule type" value="Genomic_DNA"/>
</dbReference>
<dbReference type="PROSITE" id="PS50922">
    <property type="entry name" value="TLC"/>
    <property type="match status" value="1"/>
</dbReference>
<evidence type="ECO:0000256" key="4">
    <source>
        <dbReference type="ARBA" id="ARBA00022568"/>
    </source>
</evidence>
<keyword evidence="9 17" id="KW-1133">Transmembrane helix</keyword>
<keyword evidence="16" id="KW-0129">CBS domain</keyword>
<dbReference type="PANTHER" id="PTHR13462:SF10">
    <property type="entry name" value="CALCIUM UNIPORTER PROTEIN, MITOCHONDRIAL"/>
    <property type="match status" value="1"/>
</dbReference>
<dbReference type="Pfam" id="PF03798">
    <property type="entry name" value="TRAM_LAG1_CLN8"/>
    <property type="match status" value="1"/>
</dbReference>
<dbReference type="InterPro" id="IPR039055">
    <property type="entry name" value="MCU_fam"/>
</dbReference>
<dbReference type="SMART" id="SM00724">
    <property type="entry name" value="TLC"/>
    <property type="match status" value="1"/>
</dbReference>
<evidence type="ECO:0000256" key="10">
    <source>
        <dbReference type="ARBA" id="ARBA00023065"/>
    </source>
</evidence>
<keyword evidence="21" id="KW-1185">Reference proteome</keyword>
<feature type="transmembrane region" description="Helical" evidence="17">
    <location>
        <begin position="713"/>
        <end position="732"/>
    </location>
</feature>
<feature type="transmembrane region" description="Helical" evidence="17">
    <location>
        <begin position="242"/>
        <end position="261"/>
    </location>
</feature>
<dbReference type="PROSITE" id="PS51371">
    <property type="entry name" value="CBS"/>
    <property type="match status" value="2"/>
</dbReference>
<keyword evidence="13" id="KW-0407">Ion channel</keyword>
<evidence type="ECO:0000256" key="8">
    <source>
        <dbReference type="ARBA" id="ARBA00022837"/>
    </source>
</evidence>
<feature type="domain" description="CBS" evidence="19">
    <location>
        <begin position="162"/>
        <end position="220"/>
    </location>
</feature>
<evidence type="ECO:0000259" key="19">
    <source>
        <dbReference type="PROSITE" id="PS51371"/>
    </source>
</evidence>
<dbReference type="AlphaFoldDB" id="A0A498KE48"/>
<dbReference type="Pfam" id="PF04678">
    <property type="entry name" value="MCU"/>
    <property type="match status" value="1"/>
</dbReference>
<evidence type="ECO:0000313" key="21">
    <source>
        <dbReference type="Proteomes" id="UP000290289"/>
    </source>
</evidence>
<dbReference type="PANTHER" id="PTHR13462">
    <property type="entry name" value="CALCIUM UNIPORTER PROTEIN, MITOCHONDRIAL"/>
    <property type="match status" value="1"/>
</dbReference>
<keyword evidence="3" id="KW-0813">Transport</keyword>
<keyword evidence="6 15" id="KW-0812">Transmembrane</keyword>
<keyword evidence="7" id="KW-0999">Mitochondrion inner membrane</keyword>
<evidence type="ECO:0000256" key="13">
    <source>
        <dbReference type="ARBA" id="ARBA00023303"/>
    </source>
</evidence>
<dbReference type="InterPro" id="IPR006769">
    <property type="entry name" value="MCU_C"/>
</dbReference>
<gene>
    <name evidence="20" type="ORF">DVH24_038309</name>
</gene>
<evidence type="ECO:0000256" key="6">
    <source>
        <dbReference type="ARBA" id="ARBA00022692"/>
    </source>
</evidence>
<keyword evidence="10" id="KW-0406">Ion transport</keyword>
<feature type="domain" description="CBS" evidence="19">
    <location>
        <begin position="87"/>
        <end position="153"/>
    </location>
</feature>
<comment type="caution">
    <text evidence="20">The sequence shown here is derived from an EMBL/GenBank/DDBJ whole genome shotgun (WGS) entry which is preliminary data.</text>
</comment>
<dbReference type="InterPro" id="IPR006634">
    <property type="entry name" value="TLC-dom"/>
</dbReference>
<sequence>MPEQLQDAVPFVVCLASKKLPYTGKMQGVLKTFTSHGSIVKNGVLRHIRLVNPLLQPVAFSRFESATPANARIEEQGFESTRIADVMNAKGKGADGSWLWCTTDDSVYDAVKSMTQHNVGALVVVKSGEEKSPAGIITERDYLRKIIVQGRSSKSTKVGDIMTEENKLITVTPDTKVLRAMQLMTDNRIRHIPVMDNGKMVGMVSIGDVVRAVVSEHREELNRLNAFIQVSISGYLAPEKEFHLLASVLFGIFLCDIVYRLTRLISLLTVEGYDKLSKAEKVEWNNRGFSTVHAIAVAFASFYLVVLSDTFHEDHRDEPIISRRSTFSNTTLGISIGYFLSDLGMILWYFPALGGLEYVLHHALSMYSIFLSLLSGKGHIYILMVLFSESTTPFVNMRWYLDVAGKKNSNLYVVNGAALFLGWLDSFVHLLFRPHVYPFRSSEFALHTLSSSLLTEQLKIPTYEKFGTYYLGILSGQDNFPSGILQRARGGSNAGYNESHLVLEDHQRMWRWCSVVLVRHLGVGKPNGANPCFGFKGFANRKCGLLNIPATSSLALIPRRRMSSSNDFSGGGGGGVGGGGGADLGRGVGETISSSEAKRMMRLVNVEALKAKLGTEGKEAIPYSDLLEACQSIGVARSPEEAAAFARVLDEAGVIILFRDKVLLHPNRVVELVRKAVPLSLTPEDDPLWEELKQLQKKKEEIDVLAHKHVRRVLWFGLGVVLAQLGLFFRLTYWDFSWDVVEPLAYFTTTSYIGIGYAYFLITSRDPTYQDLMKRLFIRRQRKLIKRHNFDVEKFKEIQRKCGIPLHASASLKNRGFTNAVRTVYSFPTAGSKLQINHKVNFKGAKYIDHRLFFRSAEVLQNLRERDLQTSKFLNLLVLSLLEK</sequence>
<accession>A0A498KE48</accession>
<feature type="transmembrane region" description="Helical" evidence="17">
    <location>
        <begin position="356"/>
        <end position="374"/>
    </location>
</feature>
<proteinExistence type="inferred from homology"/>
<dbReference type="Pfam" id="PF00571">
    <property type="entry name" value="CBS"/>
    <property type="match status" value="2"/>
</dbReference>
<dbReference type="GO" id="GO:1990246">
    <property type="term" value="C:uniplex complex"/>
    <property type="evidence" value="ECO:0007669"/>
    <property type="project" value="TreeGrafter"/>
</dbReference>
<evidence type="ECO:0000256" key="11">
    <source>
        <dbReference type="ARBA" id="ARBA00023128"/>
    </source>
</evidence>
<evidence type="ECO:0000256" key="9">
    <source>
        <dbReference type="ARBA" id="ARBA00022989"/>
    </source>
</evidence>
<dbReference type="GO" id="GO:0005262">
    <property type="term" value="F:calcium channel activity"/>
    <property type="evidence" value="ECO:0007669"/>
    <property type="project" value="UniProtKB-KW"/>
</dbReference>
<dbReference type="InterPro" id="IPR044725">
    <property type="entry name" value="CBSX3_CBS_dom"/>
</dbReference>
<comment type="subcellular location">
    <subcellularLocation>
        <location evidence="1">Mitochondrion inner membrane</location>
        <topology evidence="1">Multi-pass membrane protein</topology>
    </subcellularLocation>
</comment>
<evidence type="ECO:0000256" key="14">
    <source>
        <dbReference type="ARBA" id="ARBA00036634"/>
    </source>
</evidence>
<evidence type="ECO:0000256" key="3">
    <source>
        <dbReference type="ARBA" id="ARBA00022448"/>
    </source>
</evidence>
<keyword evidence="5" id="KW-0107">Calcium channel</keyword>
<dbReference type="InterPro" id="IPR000644">
    <property type="entry name" value="CBS_dom"/>
</dbReference>
<evidence type="ECO:0008006" key="22">
    <source>
        <dbReference type="Google" id="ProtNLM"/>
    </source>
</evidence>
<evidence type="ECO:0000256" key="7">
    <source>
        <dbReference type="ARBA" id="ARBA00022792"/>
    </source>
</evidence>
<keyword evidence="12 15" id="KW-0472">Membrane</keyword>
<comment type="similarity">
    <text evidence="2">Belongs to the MCU (TC 1.A.77) family.</text>
</comment>
<organism evidence="20 21">
    <name type="scientific">Malus domestica</name>
    <name type="common">Apple</name>
    <name type="synonym">Pyrus malus</name>
    <dbReference type="NCBI Taxonomy" id="3750"/>
    <lineage>
        <taxon>Eukaryota</taxon>
        <taxon>Viridiplantae</taxon>
        <taxon>Streptophyta</taxon>
        <taxon>Embryophyta</taxon>
        <taxon>Tracheophyta</taxon>
        <taxon>Spermatophyta</taxon>
        <taxon>Magnoliopsida</taxon>
        <taxon>eudicotyledons</taxon>
        <taxon>Gunneridae</taxon>
        <taxon>Pentapetalae</taxon>
        <taxon>rosids</taxon>
        <taxon>fabids</taxon>
        <taxon>Rosales</taxon>
        <taxon>Rosaceae</taxon>
        <taxon>Amygdaloideae</taxon>
        <taxon>Maleae</taxon>
        <taxon>Malus</taxon>
    </lineage>
</organism>
<evidence type="ECO:0000256" key="5">
    <source>
        <dbReference type="ARBA" id="ARBA00022673"/>
    </source>
</evidence>
<evidence type="ECO:0000256" key="2">
    <source>
        <dbReference type="ARBA" id="ARBA00005653"/>
    </source>
</evidence>
<feature type="transmembrane region" description="Helical" evidence="17">
    <location>
        <begin position="744"/>
        <end position="762"/>
    </location>
</feature>
<evidence type="ECO:0000256" key="16">
    <source>
        <dbReference type="PROSITE-ProRule" id="PRU00703"/>
    </source>
</evidence>
<feature type="transmembrane region" description="Helical" evidence="17">
    <location>
        <begin position="292"/>
        <end position="311"/>
    </location>
</feature>
<evidence type="ECO:0000313" key="20">
    <source>
        <dbReference type="EMBL" id="RXI04035.1"/>
    </source>
</evidence>
<evidence type="ECO:0000259" key="18">
    <source>
        <dbReference type="PROSITE" id="PS50922"/>
    </source>
</evidence>
<dbReference type="GO" id="GO:0015292">
    <property type="term" value="F:uniporter activity"/>
    <property type="evidence" value="ECO:0007669"/>
    <property type="project" value="TreeGrafter"/>
</dbReference>
<evidence type="ECO:0000256" key="15">
    <source>
        <dbReference type="PROSITE-ProRule" id="PRU00205"/>
    </source>
</evidence>
<feature type="transmembrane region" description="Helical" evidence="17">
    <location>
        <begin position="332"/>
        <end position="350"/>
    </location>
</feature>
<dbReference type="GO" id="GO:0036444">
    <property type="term" value="P:calcium import into the mitochondrion"/>
    <property type="evidence" value="ECO:0007669"/>
    <property type="project" value="UniProtKB-ARBA"/>
</dbReference>